<name>A0ABR7LQI1_9ACTN</name>
<comment type="caution">
    <text evidence="1">The sequence shown here is derived from an EMBL/GenBank/DDBJ whole genome shotgun (WGS) entry which is preliminary data.</text>
</comment>
<evidence type="ECO:0000313" key="2">
    <source>
        <dbReference type="Proteomes" id="UP000805614"/>
    </source>
</evidence>
<dbReference type="Proteomes" id="UP000805614">
    <property type="component" value="Unassembled WGS sequence"/>
</dbReference>
<keyword evidence="2" id="KW-1185">Reference proteome</keyword>
<accession>A0ABR7LQI1</accession>
<reference evidence="1 2" key="1">
    <citation type="submission" date="2020-06" db="EMBL/GenBank/DDBJ databases">
        <title>Actinomadura xiongansis sp. nov., isolated from soil of Baiyangdian.</title>
        <authorList>
            <person name="Zhang X."/>
        </authorList>
    </citation>
    <scope>NUCLEOTIDE SEQUENCE [LARGE SCALE GENOMIC DNA]</scope>
    <source>
        <strain evidence="1 2">HBUM206468</strain>
    </source>
</reference>
<dbReference type="InterPro" id="IPR011856">
    <property type="entry name" value="tRNA_endonuc-like_dom_sf"/>
</dbReference>
<protein>
    <recommendedName>
        <fullName evidence="3">Restriction endonuclease</fullName>
    </recommendedName>
</protein>
<sequence length="108" mass="12434">MCEEIHASRIEKQVPIQSFDWGARVVARLRRGWIGIHMTTGVYSEAAQLEMVEDQYSILLINELDLIKELCRMARDDHSGEIRACIDHILGRDAVSVTSRWPEEILLE</sequence>
<organism evidence="1 2">
    <name type="scientific">Actinomadura alba</name>
    <dbReference type="NCBI Taxonomy" id="406431"/>
    <lineage>
        <taxon>Bacteria</taxon>
        <taxon>Bacillati</taxon>
        <taxon>Actinomycetota</taxon>
        <taxon>Actinomycetes</taxon>
        <taxon>Streptosporangiales</taxon>
        <taxon>Thermomonosporaceae</taxon>
        <taxon>Actinomadura</taxon>
    </lineage>
</organism>
<dbReference type="RefSeq" id="WP_187243662.1">
    <property type="nucleotide sequence ID" value="NZ_BAAAOK010000013.1"/>
</dbReference>
<gene>
    <name evidence="1" type="ORF">HKK74_14205</name>
</gene>
<dbReference type="Gene3D" id="3.40.1350.10">
    <property type="match status" value="1"/>
</dbReference>
<proteinExistence type="predicted"/>
<evidence type="ECO:0008006" key="3">
    <source>
        <dbReference type="Google" id="ProtNLM"/>
    </source>
</evidence>
<evidence type="ECO:0000313" key="1">
    <source>
        <dbReference type="EMBL" id="MBC6466648.1"/>
    </source>
</evidence>
<dbReference type="EMBL" id="JABVEC010000009">
    <property type="protein sequence ID" value="MBC6466648.1"/>
    <property type="molecule type" value="Genomic_DNA"/>
</dbReference>